<proteinExistence type="predicted"/>
<evidence type="ECO:0008006" key="3">
    <source>
        <dbReference type="Google" id="ProtNLM"/>
    </source>
</evidence>
<dbReference type="Gene3D" id="3.20.80.10">
    <property type="entry name" value="Regulatory factor, effector binding domain"/>
    <property type="match status" value="1"/>
</dbReference>
<reference evidence="1 2" key="1">
    <citation type="submission" date="2020-08" db="EMBL/GenBank/DDBJ databases">
        <title>A Genomic Blueprint of the Chicken Gut Microbiome.</title>
        <authorList>
            <person name="Gilroy R."/>
            <person name="Ravi A."/>
            <person name="Getino M."/>
            <person name="Pursley I."/>
            <person name="Horton D.L."/>
            <person name="Alikhan N.-F."/>
            <person name="Baker D."/>
            <person name="Gharbi K."/>
            <person name="Hall N."/>
            <person name="Watson M."/>
            <person name="Adriaenssens E.M."/>
            <person name="Foster-Nyarko E."/>
            <person name="Jarju S."/>
            <person name="Secka A."/>
            <person name="Antonio M."/>
            <person name="Oren A."/>
            <person name="Chaudhuri R."/>
            <person name="La Ragione R.M."/>
            <person name="Hildebrand F."/>
            <person name="Pallen M.J."/>
        </authorList>
    </citation>
    <scope>NUCLEOTIDE SEQUENCE [LARGE SCALE GENOMIC DNA]</scope>
    <source>
        <strain evidence="1 2">A46</strain>
    </source>
</reference>
<gene>
    <name evidence="1" type="ORF">H9635_08060</name>
</gene>
<name>A0ABR8XXL9_9BACL</name>
<sequence length="212" mass="25030">MILIKKEAQILKTHDHRKIYKDIYQIKPGKTIIQQLPELKYVSQQMTTSYNMNWDGRPEPIDEKWLAWKVVNQIKQITRNQLEYKFKLMPPEIIWHEEKDNKWLVDQMMVVADCVTDDIYEYALNRVIKNLRVSDLPTLTFVKSTSILCAQRLHVGDYKNTVETLAVLKEDIEKQGYRVKGPHREIYLLPAMGCYPAENCHTIVRIELEALN</sequence>
<dbReference type="RefSeq" id="WP_191699678.1">
    <property type="nucleotide sequence ID" value="NZ_JACSPZ010000003.1"/>
</dbReference>
<evidence type="ECO:0000313" key="2">
    <source>
        <dbReference type="Proteomes" id="UP000619101"/>
    </source>
</evidence>
<accession>A0ABR8XXL9</accession>
<dbReference type="InterPro" id="IPR011256">
    <property type="entry name" value="Reg_factor_effector_dom_sf"/>
</dbReference>
<comment type="caution">
    <text evidence="1">The sequence shown here is derived from an EMBL/GenBank/DDBJ whole genome shotgun (WGS) entry which is preliminary data.</text>
</comment>
<dbReference type="Proteomes" id="UP000619101">
    <property type="component" value="Unassembled WGS sequence"/>
</dbReference>
<protein>
    <recommendedName>
        <fullName evidence="3">GyrI-like small molecule binding domain-containing protein</fullName>
    </recommendedName>
</protein>
<evidence type="ECO:0000313" key="1">
    <source>
        <dbReference type="EMBL" id="MBD8036693.1"/>
    </source>
</evidence>
<keyword evidence="2" id="KW-1185">Reference proteome</keyword>
<dbReference type="EMBL" id="JACSPZ010000003">
    <property type="protein sequence ID" value="MBD8036693.1"/>
    <property type="molecule type" value="Genomic_DNA"/>
</dbReference>
<organism evidence="1 2">
    <name type="scientific">Solibacillus faecavium</name>
    <dbReference type="NCBI Taxonomy" id="2762221"/>
    <lineage>
        <taxon>Bacteria</taxon>
        <taxon>Bacillati</taxon>
        <taxon>Bacillota</taxon>
        <taxon>Bacilli</taxon>
        <taxon>Bacillales</taxon>
        <taxon>Caryophanaceae</taxon>
        <taxon>Solibacillus</taxon>
    </lineage>
</organism>